<evidence type="ECO:0000259" key="4">
    <source>
        <dbReference type="PROSITE" id="PS51387"/>
    </source>
</evidence>
<evidence type="ECO:0000313" key="6">
    <source>
        <dbReference type="Proteomes" id="UP001203852"/>
    </source>
</evidence>
<comment type="caution">
    <text evidence="5">The sequence shown here is derived from an EMBL/GenBank/DDBJ whole genome shotgun (WGS) entry which is preliminary data.</text>
</comment>
<feature type="domain" description="FAD-binding PCMH-type" evidence="4">
    <location>
        <begin position="75"/>
        <end position="261"/>
    </location>
</feature>
<dbReference type="Gene3D" id="3.30.43.10">
    <property type="entry name" value="Uridine Diphospho-n-acetylenolpyruvylglucosamine Reductase, domain 2"/>
    <property type="match status" value="1"/>
</dbReference>
<dbReference type="AlphaFoldDB" id="A0AAN6DQX8"/>
<dbReference type="PANTHER" id="PTHR11748">
    <property type="entry name" value="D-LACTATE DEHYDROGENASE"/>
    <property type="match status" value="1"/>
</dbReference>
<dbReference type="GO" id="GO:0004458">
    <property type="term" value="F:D-lactate dehydrogenase (cytochrome) activity"/>
    <property type="evidence" value="ECO:0007669"/>
    <property type="project" value="TreeGrafter"/>
</dbReference>
<name>A0AAN6DQX8_9EURO</name>
<dbReference type="InterPro" id="IPR016171">
    <property type="entry name" value="Vanillyl_alc_oxidase_C-sub2"/>
</dbReference>
<evidence type="ECO:0000256" key="2">
    <source>
        <dbReference type="ARBA" id="ARBA00022827"/>
    </source>
</evidence>
<keyword evidence="2" id="KW-0274">FAD</keyword>
<evidence type="ECO:0000256" key="3">
    <source>
        <dbReference type="SAM" id="MobiDB-lite"/>
    </source>
</evidence>
<gene>
    <name evidence="5" type="ORF">EDD36DRAFT_498516</name>
</gene>
<dbReference type="InterPro" id="IPR006094">
    <property type="entry name" value="Oxid_FAD_bind_N"/>
</dbReference>
<sequence length="557" mass="61937">MGSLSGVCDGQPTRENENSRVLPAGIDSDTFDKAFDAVALVIGEENVSRTHEYGGLEGPQGEKWYGDHYEMRGAGRNTPSGAFRPKTVEEIQHIMKIANEYNLPLWVFSRGKNLGYGCTSGVEKGTVMLDLNRMKKIIEVNEEYAYAIVEPGVSFFDLHDYIKEPKIKLWISCPALGWGSVLGNTTERGFGYTQYGEHSQAQCGMEVVLPNGEIIRSGMGAMENSDMWALFKGGYGPSIDGLFFQSNLGIVTKMGIHLQPAPRHFVDCEVSVPNEEDLLALTSTIARLERSGVIQNHASISNSYRQTIFAGPDTWGPLFPYWAARKAVPYAVLNDIREAKGWGFWKAEFALYGSQHVCDAAWREAKEAFEVIPGVKFNATPQSESTLGGPLVPSEMIKGAIPHSGLPVLDPLELMKIRGKGGAHTCFSPLFPPNSRQLHQWYLRSKALVEEAGIDYFSDFHVYGRYVIAIIVLIYGPEDGPRIDKLYKDLMEDAAKESVSEYRTHIDYMDDIAGHYNWNDGAQRRFLQAVKDLTDPRGVLNQGKSGLWNAGKRKTTR</sequence>
<dbReference type="InterPro" id="IPR016164">
    <property type="entry name" value="FAD-linked_Oxase-like_C"/>
</dbReference>
<dbReference type="GO" id="GO:0071949">
    <property type="term" value="F:FAD binding"/>
    <property type="evidence" value="ECO:0007669"/>
    <property type="project" value="InterPro"/>
</dbReference>
<dbReference type="SUPFAM" id="SSF56176">
    <property type="entry name" value="FAD-binding/transporter-associated domain-like"/>
    <property type="match status" value="1"/>
</dbReference>
<evidence type="ECO:0000313" key="5">
    <source>
        <dbReference type="EMBL" id="KAI1609679.1"/>
    </source>
</evidence>
<dbReference type="GO" id="GO:0005739">
    <property type="term" value="C:mitochondrion"/>
    <property type="evidence" value="ECO:0007669"/>
    <property type="project" value="TreeGrafter"/>
</dbReference>
<dbReference type="Gene3D" id="3.40.462.10">
    <property type="entry name" value="FAD-linked oxidases, C-terminal domain"/>
    <property type="match status" value="1"/>
</dbReference>
<organism evidence="5 6">
    <name type="scientific">Exophiala viscosa</name>
    <dbReference type="NCBI Taxonomy" id="2486360"/>
    <lineage>
        <taxon>Eukaryota</taxon>
        <taxon>Fungi</taxon>
        <taxon>Dikarya</taxon>
        <taxon>Ascomycota</taxon>
        <taxon>Pezizomycotina</taxon>
        <taxon>Eurotiomycetes</taxon>
        <taxon>Chaetothyriomycetidae</taxon>
        <taxon>Chaetothyriales</taxon>
        <taxon>Herpotrichiellaceae</taxon>
        <taxon>Exophiala</taxon>
    </lineage>
</organism>
<dbReference type="InterPro" id="IPR016167">
    <property type="entry name" value="FAD-bd_PCMH_sub1"/>
</dbReference>
<keyword evidence="6" id="KW-1185">Reference proteome</keyword>
<reference evidence="5" key="1">
    <citation type="journal article" date="2022" name="bioRxiv">
        <title>Deciphering the potential niche of two novel black yeast fungi from a biological soil crust based on their genomes, phenotypes, and melanin regulation.</title>
        <authorList>
            <consortium name="DOE Joint Genome Institute"/>
            <person name="Carr E.C."/>
            <person name="Barton Q."/>
            <person name="Grambo S."/>
            <person name="Sullivan M."/>
            <person name="Renfro C.M."/>
            <person name="Kuo A."/>
            <person name="Pangilinan J."/>
            <person name="Lipzen A."/>
            <person name="Keymanesh K."/>
            <person name="Savage E."/>
            <person name="Barry K."/>
            <person name="Grigoriev I.V."/>
            <person name="Riekhof W.R."/>
            <person name="Harris S.S."/>
        </authorList>
    </citation>
    <scope>NUCLEOTIDE SEQUENCE</scope>
    <source>
        <strain evidence="5">JF 03-4F</strain>
    </source>
</reference>
<dbReference type="InterPro" id="IPR016170">
    <property type="entry name" value="Cytok_DH_C_sf"/>
</dbReference>
<feature type="region of interest" description="Disordered" evidence="3">
    <location>
        <begin position="1"/>
        <end position="24"/>
    </location>
</feature>
<accession>A0AAN6DQX8</accession>
<dbReference type="InterPro" id="IPR016169">
    <property type="entry name" value="FAD-bd_PCMH_sub2"/>
</dbReference>
<dbReference type="GO" id="GO:1903457">
    <property type="term" value="P:lactate catabolic process"/>
    <property type="evidence" value="ECO:0007669"/>
    <property type="project" value="TreeGrafter"/>
</dbReference>
<evidence type="ECO:0000256" key="1">
    <source>
        <dbReference type="ARBA" id="ARBA00022630"/>
    </source>
</evidence>
<dbReference type="PANTHER" id="PTHR11748:SF114">
    <property type="entry name" value="ARYL-ALCOHOL OXIDASE VANILLYL-ALCOHOL OXIDASE (AFU_ORTHOLOGUE AFUA_3G09500)-RELATED"/>
    <property type="match status" value="1"/>
</dbReference>
<dbReference type="GO" id="GO:0008720">
    <property type="term" value="F:D-lactate dehydrogenase (NAD+) activity"/>
    <property type="evidence" value="ECO:0007669"/>
    <property type="project" value="TreeGrafter"/>
</dbReference>
<dbReference type="Pfam" id="PF01565">
    <property type="entry name" value="FAD_binding_4"/>
    <property type="match status" value="1"/>
</dbReference>
<dbReference type="Gene3D" id="1.10.45.10">
    <property type="entry name" value="Vanillyl-alcohol Oxidase, Chain A, domain 4"/>
    <property type="match status" value="1"/>
</dbReference>
<dbReference type="Proteomes" id="UP001203852">
    <property type="component" value="Unassembled WGS sequence"/>
</dbReference>
<proteinExistence type="predicted"/>
<protein>
    <recommendedName>
        <fullName evidence="4">FAD-binding PCMH-type domain-containing protein</fullName>
    </recommendedName>
</protein>
<dbReference type="EMBL" id="MU404359">
    <property type="protein sequence ID" value="KAI1609679.1"/>
    <property type="molecule type" value="Genomic_DNA"/>
</dbReference>
<dbReference type="Gene3D" id="3.30.465.10">
    <property type="match status" value="1"/>
</dbReference>
<dbReference type="PROSITE" id="PS51387">
    <property type="entry name" value="FAD_PCMH"/>
    <property type="match status" value="1"/>
</dbReference>
<dbReference type="InterPro" id="IPR016166">
    <property type="entry name" value="FAD-bd_PCMH"/>
</dbReference>
<dbReference type="SUPFAM" id="SSF55103">
    <property type="entry name" value="FAD-linked oxidases, C-terminal domain"/>
    <property type="match status" value="1"/>
</dbReference>
<dbReference type="InterPro" id="IPR036318">
    <property type="entry name" value="FAD-bd_PCMH-like_sf"/>
</dbReference>
<keyword evidence="1" id="KW-0285">Flavoprotein</keyword>